<dbReference type="EMBL" id="JAPDMQ010000377">
    <property type="protein sequence ID" value="KAK0525881.1"/>
    <property type="molecule type" value="Genomic_DNA"/>
</dbReference>
<evidence type="ECO:0008006" key="8">
    <source>
        <dbReference type="Google" id="ProtNLM"/>
    </source>
</evidence>
<keyword evidence="2 5" id="KW-0479">Metal-binding</keyword>
<dbReference type="AlphaFoldDB" id="A0AAN6JIH4"/>
<dbReference type="GO" id="GO:0016121">
    <property type="term" value="P:carotene catabolic process"/>
    <property type="evidence" value="ECO:0007669"/>
    <property type="project" value="TreeGrafter"/>
</dbReference>
<dbReference type="Pfam" id="PF03055">
    <property type="entry name" value="RPE65"/>
    <property type="match status" value="1"/>
</dbReference>
<comment type="caution">
    <text evidence="6">The sequence shown here is derived from an EMBL/GenBank/DDBJ whole genome shotgun (WGS) entry which is preliminary data.</text>
</comment>
<gene>
    <name evidence="6" type="ORF">OC842_005371</name>
</gene>
<dbReference type="Proteomes" id="UP001176521">
    <property type="component" value="Unassembled WGS sequence"/>
</dbReference>
<sequence>MAAPSTTTADTLVDPDGARLGYLTTPEHPEPVALEVKGRFPPWLSGTLWRNGPGTYELPTKDGKLCEISHWFDGHGLLHAFQLDGASNSVLYRSRSTTHDLDERIRSGDVNPLRFHRSPDPCKNIFSKMFSGFKNVAASAATSARLRGPSVSNVSVTVDPTFAAIGTLALPSQNGAQGTPLVTRTDANVLAALDPETLEPLRTLSYTSLNAELKGPLSAAHGVTIDGTYYNYVLDLGARPTYRVFGLGAGAAPGAEQAGGRVPPACTVLATLTDLPPAYLHSLAGTDKYLILSVWECDYGMNGLSILAANNLVGGLKPWTGRDTVHVVIDRLQGGVVARFSSPPMFVFHHINAFDRRRAGPHGEEEEEVVLDLGCWATNDVVAAFEIEALRAGEFERVYKKNRNYPARVVLPLPRSSSDPKANTLHHARVLTGNASDAAAQLSIELPVVNPTHAWKHSRFTYGIHHTGRSSGVLADSIVKFDMDALERRSAPAPAPVPASSNGKDEESPILVALWNDNRHTLVPSEPIFIPTPAEHGGTGAEDDGVLLTVALDSRARRSVLFAVDARSMETVAEADVARVVPYGFHGAFKSAGGAVGGAAGAAPPAML</sequence>
<feature type="binding site" evidence="5">
    <location>
        <position position="281"/>
    </location>
    <ligand>
        <name>Fe cation</name>
        <dbReference type="ChEBI" id="CHEBI:24875"/>
        <note>catalytic</note>
    </ligand>
</feature>
<comment type="cofactor">
    <cofactor evidence="5">
        <name>Fe(2+)</name>
        <dbReference type="ChEBI" id="CHEBI:29033"/>
    </cofactor>
    <text evidence="5">Binds 1 Fe(2+) ion per subunit.</text>
</comment>
<proteinExistence type="inferred from homology"/>
<dbReference type="GO" id="GO:0046872">
    <property type="term" value="F:metal ion binding"/>
    <property type="evidence" value="ECO:0007669"/>
    <property type="project" value="UniProtKB-KW"/>
</dbReference>
<reference evidence="6" key="1">
    <citation type="journal article" date="2023" name="PhytoFront">
        <title>Draft Genome Resources of Seven Strains of Tilletia horrida, Causal Agent of Kernel Smut of Rice.</title>
        <authorList>
            <person name="Khanal S."/>
            <person name="Antony Babu S."/>
            <person name="Zhou X.G."/>
        </authorList>
    </citation>
    <scope>NUCLEOTIDE SEQUENCE</scope>
    <source>
        <strain evidence="6">TX3</strain>
    </source>
</reference>
<evidence type="ECO:0000256" key="2">
    <source>
        <dbReference type="ARBA" id="ARBA00022723"/>
    </source>
</evidence>
<dbReference type="PANTHER" id="PTHR10543:SF24">
    <property type="entry name" value="CAROTENOID ISOMEROOXYGENASE"/>
    <property type="match status" value="1"/>
</dbReference>
<name>A0AAN6JIH4_9BASI</name>
<organism evidence="6 7">
    <name type="scientific">Tilletia horrida</name>
    <dbReference type="NCBI Taxonomy" id="155126"/>
    <lineage>
        <taxon>Eukaryota</taxon>
        <taxon>Fungi</taxon>
        <taxon>Dikarya</taxon>
        <taxon>Basidiomycota</taxon>
        <taxon>Ustilaginomycotina</taxon>
        <taxon>Exobasidiomycetes</taxon>
        <taxon>Tilletiales</taxon>
        <taxon>Tilletiaceae</taxon>
        <taxon>Tilletia</taxon>
    </lineage>
</organism>
<evidence type="ECO:0000256" key="4">
    <source>
        <dbReference type="ARBA" id="ARBA00023004"/>
    </source>
</evidence>
<evidence type="ECO:0000313" key="7">
    <source>
        <dbReference type="Proteomes" id="UP001176521"/>
    </source>
</evidence>
<feature type="binding site" evidence="5">
    <location>
        <position position="221"/>
    </location>
    <ligand>
        <name>Fe cation</name>
        <dbReference type="ChEBI" id="CHEBI:24875"/>
        <note>catalytic</note>
    </ligand>
</feature>
<feature type="binding site" evidence="5">
    <location>
        <position position="349"/>
    </location>
    <ligand>
        <name>Fe cation</name>
        <dbReference type="ChEBI" id="CHEBI:24875"/>
        <note>catalytic</note>
    </ligand>
</feature>
<evidence type="ECO:0000256" key="3">
    <source>
        <dbReference type="ARBA" id="ARBA00023002"/>
    </source>
</evidence>
<keyword evidence="4 5" id="KW-0408">Iron</keyword>
<evidence type="ECO:0000256" key="5">
    <source>
        <dbReference type="PIRSR" id="PIRSR604294-1"/>
    </source>
</evidence>
<keyword evidence="7" id="KW-1185">Reference proteome</keyword>
<comment type="similarity">
    <text evidence="1">Belongs to the carotenoid oxygenase family.</text>
</comment>
<dbReference type="GO" id="GO:0010436">
    <property type="term" value="F:carotenoid dioxygenase activity"/>
    <property type="evidence" value="ECO:0007669"/>
    <property type="project" value="TreeGrafter"/>
</dbReference>
<dbReference type="PANTHER" id="PTHR10543">
    <property type="entry name" value="BETA-CAROTENE DIOXYGENASE"/>
    <property type="match status" value="1"/>
</dbReference>
<protein>
    <recommendedName>
        <fullName evidence="8">Carotenoid oxygenase</fullName>
    </recommendedName>
</protein>
<evidence type="ECO:0000256" key="1">
    <source>
        <dbReference type="ARBA" id="ARBA00006787"/>
    </source>
</evidence>
<feature type="binding site" evidence="5">
    <location>
        <position position="586"/>
    </location>
    <ligand>
        <name>Fe cation</name>
        <dbReference type="ChEBI" id="CHEBI:24875"/>
        <note>catalytic</note>
    </ligand>
</feature>
<dbReference type="InterPro" id="IPR004294">
    <property type="entry name" value="Carotenoid_Oase"/>
</dbReference>
<keyword evidence="3" id="KW-0560">Oxidoreductase</keyword>
<evidence type="ECO:0000313" key="6">
    <source>
        <dbReference type="EMBL" id="KAK0525881.1"/>
    </source>
</evidence>
<accession>A0AAN6JIH4</accession>